<dbReference type="Proteomes" id="UP000271469">
    <property type="component" value="Chromosome"/>
</dbReference>
<feature type="region of interest" description="Disordered" evidence="6">
    <location>
        <begin position="1"/>
        <end position="24"/>
    </location>
</feature>
<dbReference type="KEGG" id="gom:D7316_00533"/>
<feature type="transmembrane region" description="Helical" evidence="7">
    <location>
        <begin position="396"/>
        <end position="416"/>
    </location>
</feature>
<feature type="transmembrane region" description="Helical" evidence="7">
    <location>
        <begin position="295"/>
        <end position="314"/>
    </location>
</feature>
<proteinExistence type="predicted"/>
<keyword evidence="10" id="KW-1185">Reference proteome</keyword>
<keyword evidence="2" id="KW-1003">Cell membrane</keyword>
<protein>
    <submittedName>
        <fullName evidence="9">Inner membrane protein YebZ</fullName>
    </submittedName>
</protein>
<gene>
    <name evidence="9" type="primary">yebZ</name>
    <name evidence="9" type="ORF">D7316_00533</name>
</gene>
<feature type="transmembrane region" description="Helical" evidence="7">
    <location>
        <begin position="195"/>
        <end position="215"/>
    </location>
</feature>
<feature type="transmembrane region" description="Helical" evidence="7">
    <location>
        <begin position="227"/>
        <end position="250"/>
    </location>
</feature>
<evidence type="ECO:0000256" key="7">
    <source>
        <dbReference type="SAM" id="Phobius"/>
    </source>
</evidence>
<feature type="transmembrane region" description="Helical" evidence="7">
    <location>
        <begin position="170"/>
        <end position="188"/>
    </location>
</feature>
<evidence type="ECO:0000256" key="6">
    <source>
        <dbReference type="SAM" id="MobiDB-lite"/>
    </source>
</evidence>
<dbReference type="InterPro" id="IPR008457">
    <property type="entry name" value="Cu-R_CopD_dom"/>
</dbReference>
<evidence type="ECO:0000256" key="3">
    <source>
        <dbReference type="ARBA" id="ARBA00022692"/>
    </source>
</evidence>
<feature type="transmembrane region" description="Helical" evidence="7">
    <location>
        <begin position="458"/>
        <end position="482"/>
    </location>
</feature>
<feature type="transmembrane region" description="Helical" evidence="7">
    <location>
        <begin position="334"/>
        <end position="355"/>
    </location>
</feature>
<name>A0A3G8JH81_9ACTN</name>
<evidence type="ECO:0000313" key="9">
    <source>
        <dbReference type="EMBL" id="AZG43955.1"/>
    </source>
</evidence>
<sequence length="686" mass="73824">MGEYIPSYSGSMTSASPTAPAEPGRDIMREQRGAVAGLSWALGWVGAIVAIVVTALSAASAVTLAGVPDPGWITTYGLPTVTAVGEVSAAIALGSAVFAAFFVPPQKDGVLDVGGYRAIRIAATASLTWCICAILLIPLSVSNVSGQPLSASLKPSNLVNAYSQVADARTWLWTAIFAIAAAAAARVIMRWGWTIGVVGLLVLSLMPMALAGHSSTGGNHDVATNSLILHIVGATLWMGGLFAVVTYALADGRWRTLAVRRFSRIAFWCIIVVGISGVINALVRVPIGDLFTETYGRLVVAKVVALVILGSLGAWHRRVTIARLDGDSAERSTFVRFGIIESLVFAATFGLAVGLSRTPPPAGESADISAVESQIGYRLDAPPTFGRILADWRFDLIFGTLAIVLAVVYLRGVVRLRRRGDDWPVGRTVAWILGCVLLLFATSSGLGRYSPAMFSIHMISHMLMSMMIPVLLVLGGPVTLALRALPPAGRDNPPGPREWIQTAIHSAPSRFLTHPAIAAVLFVGSFYLLYLGGLFETVVPYHAAHLLMNIHFLLSGYLFYWLVIGIDPAPRQVSPVAKLGIVWGSLPFHAFFGVALMMTSAVIAEGYYRSLNLPWNLDLFADQRVGGGIAWAAGEVPLVVIMLALLVQWRRQDEKQARRYDRRAVRDHDADLENYNDMLKELNRHR</sequence>
<feature type="transmembrane region" description="Helical" evidence="7">
    <location>
        <begin position="628"/>
        <end position="649"/>
    </location>
</feature>
<accession>A0A3G8JH81</accession>
<dbReference type="GO" id="GO:0005886">
    <property type="term" value="C:plasma membrane"/>
    <property type="evidence" value="ECO:0007669"/>
    <property type="project" value="UniProtKB-SubCell"/>
</dbReference>
<evidence type="ECO:0000259" key="8">
    <source>
        <dbReference type="Pfam" id="PF05425"/>
    </source>
</evidence>
<feature type="transmembrane region" description="Helical" evidence="7">
    <location>
        <begin position="262"/>
        <end position="283"/>
    </location>
</feature>
<feature type="transmembrane region" description="Helical" evidence="7">
    <location>
        <begin position="550"/>
        <end position="569"/>
    </location>
</feature>
<evidence type="ECO:0000313" key="10">
    <source>
        <dbReference type="Proteomes" id="UP000271469"/>
    </source>
</evidence>
<feature type="transmembrane region" description="Helical" evidence="7">
    <location>
        <begin position="118"/>
        <end position="141"/>
    </location>
</feature>
<dbReference type="AlphaFoldDB" id="A0A3G8JH81"/>
<evidence type="ECO:0000256" key="5">
    <source>
        <dbReference type="ARBA" id="ARBA00023136"/>
    </source>
</evidence>
<dbReference type="Pfam" id="PF05425">
    <property type="entry name" value="CopD"/>
    <property type="match status" value="1"/>
</dbReference>
<keyword evidence="4 7" id="KW-1133">Transmembrane helix</keyword>
<feature type="transmembrane region" description="Helical" evidence="7">
    <location>
        <begin position="511"/>
        <end position="530"/>
    </location>
</feature>
<evidence type="ECO:0000256" key="4">
    <source>
        <dbReference type="ARBA" id="ARBA00022989"/>
    </source>
</evidence>
<keyword evidence="5 7" id="KW-0472">Membrane</keyword>
<dbReference type="PANTHER" id="PTHR34820">
    <property type="entry name" value="INNER MEMBRANE PROTEIN YEBZ"/>
    <property type="match status" value="1"/>
</dbReference>
<dbReference type="PANTHER" id="PTHR34820:SF4">
    <property type="entry name" value="INNER MEMBRANE PROTEIN YEBZ"/>
    <property type="match status" value="1"/>
</dbReference>
<comment type="subcellular location">
    <subcellularLocation>
        <location evidence="1">Cell membrane</location>
        <topology evidence="1">Multi-pass membrane protein</topology>
    </subcellularLocation>
</comment>
<dbReference type="GO" id="GO:0006825">
    <property type="term" value="P:copper ion transport"/>
    <property type="evidence" value="ECO:0007669"/>
    <property type="project" value="InterPro"/>
</dbReference>
<feature type="transmembrane region" description="Helical" evidence="7">
    <location>
        <begin position="87"/>
        <end position="106"/>
    </location>
</feature>
<organism evidence="9 10">
    <name type="scientific">Gordonia insulae</name>
    <dbReference type="NCBI Taxonomy" id="2420509"/>
    <lineage>
        <taxon>Bacteria</taxon>
        <taxon>Bacillati</taxon>
        <taxon>Actinomycetota</taxon>
        <taxon>Actinomycetes</taxon>
        <taxon>Mycobacteriales</taxon>
        <taxon>Gordoniaceae</taxon>
        <taxon>Gordonia</taxon>
    </lineage>
</organism>
<feature type="transmembrane region" description="Helical" evidence="7">
    <location>
        <begin position="428"/>
        <end position="446"/>
    </location>
</feature>
<feature type="compositionally biased region" description="Polar residues" evidence="6">
    <location>
        <begin position="8"/>
        <end position="17"/>
    </location>
</feature>
<feature type="transmembrane region" description="Helical" evidence="7">
    <location>
        <begin position="34"/>
        <end position="67"/>
    </location>
</feature>
<dbReference type="InterPro" id="IPR019108">
    <property type="entry name" value="Caa3_assmbl_CtaG-rel"/>
</dbReference>
<reference evidence="9 10" key="1">
    <citation type="submission" date="2018-11" db="EMBL/GenBank/DDBJ databases">
        <title>Gordonia insulae sp. nov., isolated from an island soil.</title>
        <authorList>
            <person name="Kim Y.S."/>
            <person name="Kim S.B."/>
        </authorList>
    </citation>
    <scope>NUCLEOTIDE SEQUENCE [LARGE SCALE GENOMIC DNA]</scope>
    <source>
        <strain evidence="9 10">MMS17-SY073</strain>
    </source>
</reference>
<dbReference type="EMBL" id="CP033972">
    <property type="protein sequence ID" value="AZG43955.1"/>
    <property type="molecule type" value="Genomic_DNA"/>
</dbReference>
<keyword evidence="3 7" id="KW-0812">Transmembrane</keyword>
<evidence type="ECO:0000256" key="1">
    <source>
        <dbReference type="ARBA" id="ARBA00004651"/>
    </source>
</evidence>
<dbReference type="Pfam" id="PF09678">
    <property type="entry name" value="Caa3_CtaG"/>
    <property type="match status" value="1"/>
</dbReference>
<evidence type="ECO:0000256" key="2">
    <source>
        <dbReference type="ARBA" id="ARBA00022475"/>
    </source>
</evidence>
<dbReference type="InterPro" id="IPR032694">
    <property type="entry name" value="CopC/D"/>
</dbReference>
<feature type="transmembrane region" description="Helical" evidence="7">
    <location>
        <begin position="581"/>
        <end position="608"/>
    </location>
</feature>
<feature type="domain" description="Copper resistance protein D" evidence="8">
    <location>
        <begin position="258"/>
        <end position="355"/>
    </location>
</feature>